<evidence type="ECO:0000256" key="5">
    <source>
        <dbReference type="ARBA" id="ARBA00023117"/>
    </source>
</evidence>
<evidence type="ECO:0000259" key="11">
    <source>
        <dbReference type="PROSITE" id="PS50864"/>
    </source>
</evidence>
<feature type="region of interest" description="Disordered" evidence="8">
    <location>
        <begin position="418"/>
        <end position="464"/>
    </location>
</feature>
<proteinExistence type="predicted"/>
<dbReference type="SMART" id="SM00297">
    <property type="entry name" value="BROMO"/>
    <property type="match status" value="1"/>
</dbReference>
<feature type="compositionally biased region" description="Basic and acidic residues" evidence="8">
    <location>
        <begin position="418"/>
        <end position="450"/>
    </location>
</feature>
<feature type="compositionally biased region" description="Basic and acidic residues" evidence="8">
    <location>
        <begin position="321"/>
        <end position="353"/>
    </location>
</feature>
<dbReference type="InterPro" id="IPR001965">
    <property type="entry name" value="Znf_PHD"/>
</dbReference>
<dbReference type="SUPFAM" id="SSF57903">
    <property type="entry name" value="FYVE/PHD zinc finger"/>
    <property type="match status" value="1"/>
</dbReference>
<feature type="domain" description="SAND" evidence="11">
    <location>
        <begin position="167"/>
        <end position="245"/>
    </location>
</feature>
<dbReference type="InterPro" id="IPR043563">
    <property type="entry name" value="Sp110/Sp140/Sp140L-like"/>
</dbReference>
<dbReference type="PROSITE" id="PS50864">
    <property type="entry name" value="SAND"/>
    <property type="match status" value="3"/>
</dbReference>
<reference evidence="13" key="2">
    <citation type="submission" date="2025-08" db="UniProtKB">
        <authorList>
            <consortium name="Ensembl"/>
        </authorList>
    </citation>
    <scope>IDENTIFICATION</scope>
</reference>
<feature type="compositionally biased region" description="Basic residues" evidence="8">
    <location>
        <begin position="135"/>
        <end position="144"/>
    </location>
</feature>
<evidence type="ECO:0000313" key="13">
    <source>
        <dbReference type="Ensembl" id="ENSATEP00000073680.1"/>
    </source>
</evidence>
<dbReference type="Gene3D" id="1.20.920.10">
    <property type="entry name" value="Bromodomain-like"/>
    <property type="match status" value="1"/>
</dbReference>
<feature type="region of interest" description="Disordered" evidence="8">
    <location>
        <begin position="107"/>
        <end position="161"/>
    </location>
</feature>
<feature type="domain" description="Bromo" evidence="9">
    <location>
        <begin position="796"/>
        <end position="849"/>
    </location>
</feature>
<dbReference type="AlphaFoldDB" id="A0AAQ6IAJ5"/>
<dbReference type="Proteomes" id="UP000265040">
    <property type="component" value="Chromosome 8"/>
</dbReference>
<organism evidence="13 14">
    <name type="scientific">Anabas testudineus</name>
    <name type="common">Climbing perch</name>
    <name type="synonym">Anthias testudineus</name>
    <dbReference type="NCBI Taxonomy" id="64144"/>
    <lineage>
        <taxon>Eukaryota</taxon>
        <taxon>Metazoa</taxon>
        <taxon>Chordata</taxon>
        <taxon>Craniata</taxon>
        <taxon>Vertebrata</taxon>
        <taxon>Euteleostomi</taxon>
        <taxon>Actinopterygii</taxon>
        <taxon>Neopterygii</taxon>
        <taxon>Teleostei</taxon>
        <taxon>Neoteleostei</taxon>
        <taxon>Acanthomorphata</taxon>
        <taxon>Anabantaria</taxon>
        <taxon>Anabantiformes</taxon>
        <taxon>Anabantoidei</taxon>
        <taxon>Anabantidae</taxon>
        <taxon>Anabas</taxon>
    </lineage>
</organism>
<feature type="domain" description="PHD-type" evidence="10">
    <location>
        <begin position="673"/>
        <end position="744"/>
    </location>
</feature>
<feature type="domain" description="HSR" evidence="12">
    <location>
        <begin position="1"/>
        <end position="108"/>
    </location>
</feature>
<dbReference type="InterPro" id="IPR001487">
    <property type="entry name" value="Bromodomain"/>
</dbReference>
<dbReference type="PROSITE" id="PS51414">
    <property type="entry name" value="HSR"/>
    <property type="match status" value="1"/>
</dbReference>
<dbReference type="GO" id="GO:0005634">
    <property type="term" value="C:nucleus"/>
    <property type="evidence" value="ECO:0007669"/>
    <property type="project" value="InterPro"/>
</dbReference>
<evidence type="ECO:0000256" key="6">
    <source>
        <dbReference type="PROSITE-ProRule" id="PRU00035"/>
    </source>
</evidence>
<keyword evidence="2" id="KW-0479">Metal-binding</keyword>
<dbReference type="InterPro" id="IPR000770">
    <property type="entry name" value="SAND_dom"/>
</dbReference>
<evidence type="ECO:0000313" key="14">
    <source>
        <dbReference type="Proteomes" id="UP000265040"/>
    </source>
</evidence>
<evidence type="ECO:0000256" key="3">
    <source>
        <dbReference type="ARBA" id="ARBA00022771"/>
    </source>
</evidence>
<dbReference type="Gene3D" id="3.10.390.10">
    <property type="entry name" value="SAND domain-like"/>
    <property type="match status" value="3"/>
</dbReference>
<dbReference type="Pfam" id="PF00628">
    <property type="entry name" value="PHD"/>
    <property type="match status" value="1"/>
</dbReference>
<evidence type="ECO:0000256" key="2">
    <source>
        <dbReference type="ARBA" id="ARBA00022723"/>
    </source>
</evidence>
<dbReference type="InterPro" id="IPR004865">
    <property type="entry name" value="HSR_dom"/>
</dbReference>
<keyword evidence="5 6" id="KW-0103">Bromodomain</keyword>
<dbReference type="GO" id="GO:0008270">
    <property type="term" value="F:zinc ion binding"/>
    <property type="evidence" value="ECO:0007669"/>
    <property type="project" value="UniProtKB-KW"/>
</dbReference>
<feature type="compositionally biased region" description="Acidic residues" evidence="8">
    <location>
        <begin position="272"/>
        <end position="284"/>
    </location>
</feature>
<protein>
    <recommendedName>
        <fullName evidence="15">Nuclear body protein SP140-like protein</fullName>
    </recommendedName>
</protein>
<name>A0AAQ6IAJ5_ANATE</name>
<dbReference type="InterPro" id="IPR011011">
    <property type="entry name" value="Znf_FYVE_PHD"/>
</dbReference>
<keyword evidence="4" id="KW-0862">Zinc</keyword>
<dbReference type="SUPFAM" id="SSF47370">
    <property type="entry name" value="Bromodomain"/>
    <property type="match status" value="1"/>
</dbReference>
<dbReference type="InterPro" id="IPR036427">
    <property type="entry name" value="Bromodomain-like_sf"/>
</dbReference>
<keyword evidence="1" id="KW-0597">Phosphoprotein</keyword>
<sequence length="875" mass="101949">MDPLDFLESEELLRFFRRNKTEMSCMEKPQIFLNQLRDNDLIPEDRYKMVSRLENENIKTDIYDILDQIERELSQRIHVFWRCVFKEIIMDQYPTLQRLHKDLTDGSQLPETVEKERRKRKELSDIEAEEENSGKKKKKKQRSRRNSDEERPGSSSQLSPAHFLNKGEKKDVWMSSQLPVTCGDLEGTLYKDRLDKGEKCILFQQWFTPHEFKKFSKKISFKSWKLSIRCKGTPLGELIQDGHLKPVKYKRGREKAKKFLFPSDQTNTVPDKEEDGGGSEDQEDQVLSNNKESSTDDTDQEEKAQEFVREASLERYIAMKTSEKEQTDEHKHKELSKDEDKEEKQRSNNDEKQPGPSSLLTPETETQTEQKQEYGHDCVIFDEFVKEASCQTDVFLKMKIKQEGEPVSVLKEKTIIKTSEKEQTEEHKHKELPKDEDKEEKQRSNNDEKQPSPSSLLTPASTRKKGEKNNFWDLIKFQSKLPVTCGNLKGTLDKDKLSKGKKCILFQKQWFTPGEFEKRAGKGSTKNWKLSIQCRGFSLLKLIQKGHLKPGKYRRGCKKAKKSLSSSDSIQSFIGEEEETEEQMKQQQEGHDQSKKVFKVTCGALAGTLHKSRFASGVYGKSIRTETSWMSPVEFVKKALSRTDASWKKDIKWEGKPLSVLIEKNILRIHSLLCYCRMCKQDEELLEDQKNDDECCVCKGDDGSDLVVCNHCPRSFHQTCHLPHVEDKILGDDKPWMCTFCIFRTTQQWRYSEELETRAAMSQQISRHMLECHYLLLYLYSVDEEQTFASDPILYVKNYSAVIQTPMWFDKIADKLQKKEYQTVGEFVSDVQLIFSNCATYNRKNPEFLTSGSRLKELFDGELKTVFNISEQTVD</sequence>
<dbReference type="PROSITE" id="PS50014">
    <property type="entry name" value="BROMODOMAIN_2"/>
    <property type="match status" value="1"/>
</dbReference>
<dbReference type="PANTHER" id="PTHR46386">
    <property type="entry name" value="NUCLEAR BODY PROTEIN SP140"/>
    <property type="match status" value="1"/>
</dbReference>
<dbReference type="Pfam" id="PF03172">
    <property type="entry name" value="HSR"/>
    <property type="match status" value="1"/>
</dbReference>
<dbReference type="InterPro" id="IPR010919">
    <property type="entry name" value="SAND-like_dom_sf"/>
</dbReference>
<feature type="region of interest" description="Disordered" evidence="8">
    <location>
        <begin position="259"/>
        <end position="372"/>
    </location>
</feature>
<dbReference type="Pfam" id="PF01342">
    <property type="entry name" value="SAND"/>
    <property type="match status" value="3"/>
</dbReference>
<reference evidence="13 14" key="1">
    <citation type="submission" date="2021-04" db="EMBL/GenBank/DDBJ databases">
        <authorList>
            <consortium name="Wellcome Sanger Institute Data Sharing"/>
        </authorList>
    </citation>
    <scope>NUCLEOTIDE SEQUENCE [LARGE SCALE GENOMIC DNA]</scope>
</reference>
<evidence type="ECO:0000256" key="4">
    <source>
        <dbReference type="ARBA" id="ARBA00022833"/>
    </source>
</evidence>
<evidence type="ECO:0000259" key="10">
    <source>
        <dbReference type="PROSITE" id="PS50016"/>
    </source>
</evidence>
<dbReference type="InterPro" id="IPR019787">
    <property type="entry name" value="Znf_PHD-finger"/>
</dbReference>
<dbReference type="PROSITE" id="PS50016">
    <property type="entry name" value="ZF_PHD_2"/>
    <property type="match status" value="1"/>
</dbReference>
<dbReference type="GeneTree" id="ENSGT00940000166738"/>
<feature type="compositionally biased region" description="Low complexity" evidence="8">
    <location>
        <begin position="451"/>
        <end position="461"/>
    </location>
</feature>
<dbReference type="InterPro" id="IPR013083">
    <property type="entry name" value="Znf_RING/FYVE/PHD"/>
</dbReference>
<dbReference type="PANTHER" id="PTHR46386:SF1">
    <property type="entry name" value="NUCLEAR BODY PROTEIN SP140-LIKE PROTEIN"/>
    <property type="match status" value="1"/>
</dbReference>
<dbReference type="PRINTS" id="PR00503">
    <property type="entry name" value="BROMODOMAIN"/>
</dbReference>
<accession>A0AAQ6IAJ5</accession>
<dbReference type="GO" id="GO:0000981">
    <property type="term" value="F:DNA-binding transcription factor activity, RNA polymerase II-specific"/>
    <property type="evidence" value="ECO:0007669"/>
    <property type="project" value="TreeGrafter"/>
</dbReference>
<dbReference type="Pfam" id="PF00439">
    <property type="entry name" value="Bromodomain"/>
    <property type="match status" value="1"/>
</dbReference>
<dbReference type="Gene3D" id="3.30.40.10">
    <property type="entry name" value="Zinc/RING finger domain, C3HC4 (zinc finger)"/>
    <property type="match status" value="1"/>
</dbReference>
<feature type="domain" description="SAND" evidence="11">
    <location>
        <begin position="588"/>
        <end position="668"/>
    </location>
</feature>
<evidence type="ECO:0008006" key="15">
    <source>
        <dbReference type="Google" id="ProtNLM"/>
    </source>
</evidence>
<feature type="compositionally biased region" description="Basic and acidic residues" evidence="8">
    <location>
        <begin position="301"/>
        <end position="313"/>
    </location>
</feature>
<keyword evidence="14" id="KW-1185">Reference proteome</keyword>
<evidence type="ECO:0000256" key="1">
    <source>
        <dbReference type="ARBA" id="ARBA00022553"/>
    </source>
</evidence>
<dbReference type="SMART" id="SM00258">
    <property type="entry name" value="SAND"/>
    <property type="match status" value="3"/>
</dbReference>
<dbReference type="SUPFAM" id="SSF63763">
    <property type="entry name" value="SAND domain-like"/>
    <property type="match status" value="3"/>
</dbReference>
<dbReference type="SMART" id="SM00249">
    <property type="entry name" value="PHD"/>
    <property type="match status" value="1"/>
</dbReference>
<dbReference type="CDD" id="cd04369">
    <property type="entry name" value="Bromodomain"/>
    <property type="match status" value="1"/>
</dbReference>
<keyword evidence="3 7" id="KW-0863">Zinc-finger</keyword>
<evidence type="ECO:0000259" key="9">
    <source>
        <dbReference type="PROSITE" id="PS50014"/>
    </source>
</evidence>
<evidence type="ECO:0000256" key="7">
    <source>
        <dbReference type="PROSITE-ProRule" id="PRU00146"/>
    </source>
</evidence>
<dbReference type="GO" id="GO:0003677">
    <property type="term" value="F:DNA binding"/>
    <property type="evidence" value="ECO:0007669"/>
    <property type="project" value="InterPro"/>
</dbReference>
<dbReference type="Ensembl" id="ENSATET00000076882.1">
    <property type="protein sequence ID" value="ENSATEP00000073680.1"/>
    <property type="gene ID" value="ENSATEG00000031266.1"/>
</dbReference>
<evidence type="ECO:0000259" key="12">
    <source>
        <dbReference type="PROSITE" id="PS51414"/>
    </source>
</evidence>
<reference evidence="13" key="3">
    <citation type="submission" date="2025-09" db="UniProtKB">
        <authorList>
            <consortium name="Ensembl"/>
        </authorList>
    </citation>
    <scope>IDENTIFICATION</scope>
</reference>
<feature type="domain" description="SAND" evidence="11">
    <location>
        <begin position="469"/>
        <end position="549"/>
    </location>
</feature>
<evidence type="ECO:0000256" key="8">
    <source>
        <dbReference type="SAM" id="MobiDB-lite"/>
    </source>
</evidence>